<name>A0A8J5IW09_9STRA</name>
<dbReference type="AlphaFoldDB" id="A0A8J5IW09"/>
<sequence>MSSRFCAFITMDMGPLGCYITRSIADINWRRAIVIAVTNNTPSTEIGTSNCFGTVTASPRQIRPLCIVVYTGRSPVVLQK</sequence>
<organism evidence="1 2">
    <name type="scientific">Phytophthora aleatoria</name>
    <dbReference type="NCBI Taxonomy" id="2496075"/>
    <lineage>
        <taxon>Eukaryota</taxon>
        <taxon>Sar</taxon>
        <taxon>Stramenopiles</taxon>
        <taxon>Oomycota</taxon>
        <taxon>Peronosporomycetes</taxon>
        <taxon>Peronosporales</taxon>
        <taxon>Peronosporaceae</taxon>
        <taxon>Phytophthora</taxon>
    </lineage>
</organism>
<evidence type="ECO:0000313" key="1">
    <source>
        <dbReference type="EMBL" id="KAG6941595.1"/>
    </source>
</evidence>
<protein>
    <submittedName>
        <fullName evidence="1">Uncharacterized protein</fullName>
    </submittedName>
</protein>
<dbReference type="EMBL" id="JAENGY010003557">
    <property type="protein sequence ID" value="KAG6941595.1"/>
    <property type="molecule type" value="Genomic_DNA"/>
</dbReference>
<accession>A0A8J5IW09</accession>
<comment type="caution">
    <text evidence="1">The sequence shown here is derived from an EMBL/GenBank/DDBJ whole genome shotgun (WGS) entry which is preliminary data.</text>
</comment>
<proteinExistence type="predicted"/>
<gene>
    <name evidence="1" type="ORF">JG688_00018584</name>
</gene>
<keyword evidence="2" id="KW-1185">Reference proteome</keyword>
<reference evidence="1" key="1">
    <citation type="submission" date="2021-01" db="EMBL/GenBank/DDBJ databases">
        <title>Phytophthora aleatoria, a newly-described species from Pinus radiata is distinct from Phytophthora cactorum isolates based on comparative genomics.</title>
        <authorList>
            <person name="Mcdougal R."/>
            <person name="Panda P."/>
            <person name="Williams N."/>
            <person name="Studholme D.J."/>
        </authorList>
    </citation>
    <scope>NUCLEOTIDE SEQUENCE</scope>
    <source>
        <strain evidence="1">NZFS 4037</strain>
    </source>
</reference>
<evidence type="ECO:0000313" key="2">
    <source>
        <dbReference type="Proteomes" id="UP000709295"/>
    </source>
</evidence>
<dbReference type="Proteomes" id="UP000709295">
    <property type="component" value="Unassembled WGS sequence"/>
</dbReference>